<gene>
    <name evidence="3" type="ORF">MESS2_650182</name>
</gene>
<dbReference type="OrthoDB" id="8400919at2"/>
<name>M5EUP7_9HYPH</name>
<proteinExistence type="predicted"/>
<reference evidence="3 4" key="1">
    <citation type="submission" date="2013-02" db="EMBL/GenBank/DDBJ databases">
        <authorList>
            <person name="Genoscope - CEA"/>
        </authorList>
    </citation>
    <scope>NUCLEOTIDE SEQUENCE [LARGE SCALE GENOMIC DNA]</scope>
    <source>
        <strain evidence="3 4">STM 2683</strain>
    </source>
</reference>
<keyword evidence="4" id="KW-1185">Reference proteome</keyword>
<sequence>MKPLHILLVAGALALPLAVPAAAQTPDQTESQARGRCQAAPQNGQQQKPPANNDGSNRNSLSDTLDPCDGVLQPPPTGDQGMAAPPPDEGKTPVIKPGEVPVQPPKQ</sequence>
<feature type="region of interest" description="Disordered" evidence="1">
    <location>
        <begin position="21"/>
        <end position="107"/>
    </location>
</feature>
<dbReference type="Proteomes" id="UP000012062">
    <property type="component" value="Unassembled WGS sequence"/>
</dbReference>
<comment type="caution">
    <text evidence="3">The sequence shown here is derived from an EMBL/GenBank/DDBJ whole genome shotgun (WGS) entry which is preliminary data.</text>
</comment>
<evidence type="ECO:0008006" key="5">
    <source>
        <dbReference type="Google" id="ProtNLM"/>
    </source>
</evidence>
<feature type="signal peptide" evidence="2">
    <location>
        <begin position="1"/>
        <end position="23"/>
    </location>
</feature>
<dbReference type="EMBL" id="CAUM01000134">
    <property type="protein sequence ID" value="CCV07957.1"/>
    <property type="molecule type" value="Genomic_DNA"/>
</dbReference>
<evidence type="ECO:0000256" key="1">
    <source>
        <dbReference type="SAM" id="MobiDB-lite"/>
    </source>
</evidence>
<feature type="chain" id="PRO_5004066410" description="Intersectin-EH binding protein Ibp1" evidence="2">
    <location>
        <begin position="24"/>
        <end position="107"/>
    </location>
</feature>
<evidence type="ECO:0000256" key="2">
    <source>
        <dbReference type="SAM" id="SignalP"/>
    </source>
</evidence>
<protein>
    <recommendedName>
        <fullName evidence="5">Intersectin-EH binding protein Ibp1</fullName>
    </recommendedName>
</protein>
<feature type="compositionally biased region" description="Polar residues" evidence="1">
    <location>
        <begin position="40"/>
        <end position="63"/>
    </location>
</feature>
<keyword evidence="2" id="KW-0732">Signal</keyword>
<evidence type="ECO:0000313" key="3">
    <source>
        <dbReference type="EMBL" id="CCV07957.1"/>
    </source>
</evidence>
<dbReference type="AlphaFoldDB" id="M5EUP7"/>
<accession>M5EUP7</accession>
<dbReference type="eggNOG" id="ENOG502ZVA1">
    <property type="taxonomic scope" value="Bacteria"/>
</dbReference>
<evidence type="ECO:0000313" key="4">
    <source>
        <dbReference type="Proteomes" id="UP000012062"/>
    </source>
</evidence>
<organism evidence="3 4">
    <name type="scientific">Mesorhizobium metallidurans STM 2683</name>
    <dbReference type="NCBI Taxonomy" id="1297569"/>
    <lineage>
        <taxon>Bacteria</taxon>
        <taxon>Pseudomonadati</taxon>
        <taxon>Pseudomonadota</taxon>
        <taxon>Alphaproteobacteria</taxon>
        <taxon>Hyphomicrobiales</taxon>
        <taxon>Phyllobacteriaceae</taxon>
        <taxon>Mesorhizobium</taxon>
    </lineage>
</organism>